<dbReference type="GO" id="GO:0016151">
    <property type="term" value="F:nickel cation binding"/>
    <property type="evidence" value="ECO:0007669"/>
    <property type="project" value="UniProtKB-UniRule"/>
</dbReference>
<dbReference type="PIRSF" id="PIRSF004761">
    <property type="entry name" value="Hydrgn_mat_HypA"/>
    <property type="match status" value="1"/>
</dbReference>
<dbReference type="GO" id="GO:0051604">
    <property type="term" value="P:protein maturation"/>
    <property type="evidence" value="ECO:0007669"/>
    <property type="project" value="InterPro"/>
</dbReference>
<evidence type="ECO:0000256" key="1">
    <source>
        <dbReference type="ARBA" id="ARBA00022596"/>
    </source>
</evidence>
<feature type="binding site" evidence="4">
    <location>
        <position position="90"/>
    </location>
    <ligand>
        <name>Zn(2+)</name>
        <dbReference type="ChEBI" id="CHEBI:29105"/>
    </ligand>
</feature>
<accession>A0A1M6T4G1</accession>
<dbReference type="RefSeq" id="WP_036382147.1">
    <property type="nucleotide sequence ID" value="NZ_FOKU01000003.1"/>
</dbReference>
<dbReference type="Proteomes" id="UP000198940">
    <property type="component" value="Unassembled WGS sequence"/>
</dbReference>
<keyword evidence="3 4" id="KW-0862">Zinc</keyword>
<comment type="caution">
    <text evidence="6">The sequence shown here is derived from an EMBL/GenBank/DDBJ whole genome shotgun (WGS) entry which is preliminary data.</text>
</comment>
<dbReference type="Gene3D" id="3.30.2320.80">
    <property type="match status" value="1"/>
</dbReference>
<keyword evidence="8" id="KW-1185">Reference proteome</keyword>
<evidence type="ECO:0000256" key="2">
    <source>
        <dbReference type="ARBA" id="ARBA00022723"/>
    </source>
</evidence>
<dbReference type="PANTHER" id="PTHR34535">
    <property type="entry name" value="HYDROGENASE MATURATION FACTOR HYPA"/>
    <property type="match status" value="1"/>
</dbReference>
<comment type="similarity">
    <text evidence="4">Belongs to the HypA/HybF family.</text>
</comment>
<keyword evidence="1 4" id="KW-0533">Nickel</keyword>
<dbReference type="STRING" id="1055723.SAMN05216293_1216"/>
<evidence type="ECO:0000313" key="8">
    <source>
        <dbReference type="Proteomes" id="UP000198940"/>
    </source>
</evidence>
<reference evidence="6 7" key="1">
    <citation type="submission" date="2016-11" db="EMBL/GenBank/DDBJ databases">
        <authorList>
            <person name="Varghese N."/>
            <person name="Submissions S."/>
        </authorList>
    </citation>
    <scope>NUCLEOTIDE SEQUENCE [LARGE SCALE GENOMIC DNA]</scope>
    <source>
        <strain evidence="6 7">CGMCC 1.12174</strain>
        <strain evidence="5 8">DSM 26351</strain>
    </source>
</reference>
<name>A0A1M6T4G1_9FLAO</name>
<dbReference type="EMBL" id="FOKU01000003">
    <property type="protein sequence ID" value="SFB85381.1"/>
    <property type="molecule type" value="Genomic_DNA"/>
</dbReference>
<dbReference type="EMBL" id="FRAT01000003">
    <property type="protein sequence ID" value="SHK51776.1"/>
    <property type="molecule type" value="Genomic_DNA"/>
</dbReference>
<feature type="binding site" evidence="4">
    <location>
        <position position="93"/>
    </location>
    <ligand>
        <name>Zn(2+)</name>
        <dbReference type="ChEBI" id="CHEBI:29105"/>
    </ligand>
</feature>
<evidence type="ECO:0000313" key="6">
    <source>
        <dbReference type="EMBL" id="SHK51776.1"/>
    </source>
</evidence>
<dbReference type="PANTHER" id="PTHR34535:SF3">
    <property type="entry name" value="HYDROGENASE MATURATION FACTOR HYPA"/>
    <property type="match status" value="1"/>
</dbReference>
<feature type="binding site" evidence="4">
    <location>
        <position position="77"/>
    </location>
    <ligand>
        <name>Zn(2+)</name>
        <dbReference type="ChEBI" id="CHEBI:29105"/>
    </ligand>
</feature>
<gene>
    <name evidence="4" type="primary">hypA</name>
    <name evidence="5" type="ORF">SAMN04487891_10356</name>
    <name evidence="6" type="ORF">SAMN05216293_1216</name>
</gene>
<feature type="binding site" evidence="4">
    <location>
        <position position="2"/>
    </location>
    <ligand>
        <name>Ni(2+)</name>
        <dbReference type="ChEBI" id="CHEBI:49786"/>
    </ligand>
</feature>
<evidence type="ECO:0000256" key="4">
    <source>
        <dbReference type="HAMAP-Rule" id="MF_00213"/>
    </source>
</evidence>
<protein>
    <recommendedName>
        <fullName evidence="4">Hydrogenase maturation factor HypA</fullName>
    </recommendedName>
</protein>
<keyword evidence="2 4" id="KW-0479">Metal-binding</keyword>
<dbReference type="GO" id="GO:0008270">
    <property type="term" value="F:zinc ion binding"/>
    <property type="evidence" value="ECO:0007669"/>
    <property type="project" value="UniProtKB-UniRule"/>
</dbReference>
<feature type="binding site" evidence="4">
    <location>
        <position position="74"/>
    </location>
    <ligand>
        <name>Zn(2+)</name>
        <dbReference type="ChEBI" id="CHEBI:29105"/>
    </ligand>
</feature>
<sequence length="115" mass="13440">MHETSIVNSIIATLEQEFEAEKLQKMKAIHLKVGILSNIEPRLLHNAYDVYHLRDGRFQNVALKIESTQLKIQCEVCDHVTNVENYRFLCENCERPSKNVIEGEEMLIHKIEFDD</sequence>
<dbReference type="Proteomes" id="UP000184031">
    <property type="component" value="Unassembled WGS sequence"/>
</dbReference>
<evidence type="ECO:0000313" key="5">
    <source>
        <dbReference type="EMBL" id="SFB85381.1"/>
    </source>
</evidence>
<dbReference type="AlphaFoldDB" id="A0A1M6T4G1"/>
<proteinExistence type="inferred from homology"/>
<dbReference type="Pfam" id="PF01155">
    <property type="entry name" value="HypA"/>
    <property type="match status" value="1"/>
</dbReference>
<organism evidence="6 7">
    <name type="scientific">Flagellimonas taeanensis</name>
    <dbReference type="NCBI Taxonomy" id="1005926"/>
    <lineage>
        <taxon>Bacteria</taxon>
        <taxon>Pseudomonadati</taxon>
        <taxon>Bacteroidota</taxon>
        <taxon>Flavobacteriia</taxon>
        <taxon>Flavobacteriales</taxon>
        <taxon>Flavobacteriaceae</taxon>
        <taxon>Flagellimonas</taxon>
    </lineage>
</organism>
<evidence type="ECO:0000313" key="7">
    <source>
        <dbReference type="Proteomes" id="UP000184031"/>
    </source>
</evidence>
<comment type="function">
    <text evidence="4">Involved in the maturation of [NiFe] hydrogenases. Required for nickel insertion into the metal center of the hydrogenase.</text>
</comment>
<dbReference type="HAMAP" id="MF_00213">
    <property type="entry name" value="HypA_HybF"/>
    <property type="match status" value="1"/>
</dbReference>
<dbReference type="InterPro" id="IPR000688">
    <property type="entry name" value="HypA/HybF"/>
</dbReference>
<evidence type="ECO:0000256" key="3">
    <source>
        <dbReference type="ARBA" id="ARBA00022833"/>
    </source>
</evidence>
<dbReference type="OrthoDB" id="9800361at2"/>